<dbReference type="CDD" id="cd12087">
    <property type="entry name" value="TM_EGFR-like"/>
    <property type="match status" value="1"/>
</dbReference>
<evidence type="ECO:0000256" key="3">
    <source>
        <dbReference type="ARBA" id="ARBA00022989"/>
    </source>
</evidence>
<feature type="transmembrane region" description="Helical" evidence="6">
    <location>
        <begin position="220"/>
        <end position="243"/>
    </location>
</feature>
<evidence type="ECO:0000256" key="6">
    <source>
        <dbReference type="SAM" id="Phobius"/>
    </source>
</evidence>
<dbReference type="Proteomes" id="UP000800200">
    <property type="component" value="Unassembled WGS sequence"/>
</dbReference>
<name>A0A6A6EXP7_9PEZI</name>
<keyword evidence="2 6" id="KW-0812">Transmembrane</keyword>
<dbReference type="PANTHER" id="PTHR15549:SF26">
    <property type="entry name" value="AXIAL BUDDING PATTERN PROTEIN 2-RELATED"/>
    <property type="match status" value="1"/>
</dbReference>
<comment type="subcellular location">
    <subcellularLocation>
        <location evidence="1">Membrane</location>
        <topology evidence="1">Single-pass membrane protein</topology>
    </subcellularLocation>
</comment>
<evidence type="ECO:0000313" key="8">
    <source>
        <dbReference type="Proteomes" id="UP000800200"/>
    </source>
</evidence>
<accession>A0A6A6EXP7</accession>
<dbReference type="AlphaFoldDB" id="A0A6A6EXP7"/>
<evidence type="ECO:0000256" key="4">
    <source>
        <dbReference type="ARBA" id="ARBA00023136"/>
    </source>
</evidence>
<protein>
    <recommendedName>
        <fullName evidence="9">Mid2 domain-containing protein</fullName>
    </recommendedName>
</protein>
<gene>
    <name evidence="7" type="ORF">K469DRAFT_698470</name>
</gene>
<dbReference type="EMBL" id="ML994610">
    <property type="protein sequence ID" value="KAF2194910.1"/>
    <property type="molecule type" value="Genomic_DNA"/>
</dbReference>
<keyword evidence="3 6" id="KW-1133">Transmembrane helix</keyword>
<proteinExistence type="predicted"/>
<evidence type="ECO:0008006" key="9">
    <source>
        <dbReference type="Google" id="ProtNLM"/>
    </source>
</evidence>
<keyword evidence="4 6" id="KW-0472">Membrane</keyword>
<reference evidence="7" key="1">
    <citation type="journal article" date="2020" name="Stud. Mycol.">
        <title>101 Dothideomycetes genomes: a test case for predicting lifestyles and emergence of pathogens.</title>
        <authorList>
            <person name="Haridas S."/>
            <person name="Albert R."/>
            <person name="Binder M."/>
            <person name="Bloem J."/>
            <person name="Labutti K."/>
            <person name="Salamov A."/>
            <person name="Andreopoulos B."/>
            <person name="Baker S."/>
            <person name="Barry K."/>
            <person name="Bills G."/>
            <person name="Bluhm B."/>
            <person name="Cannon C."/>
            <person name="Castanera R."/>
            <person name="Culley D."/>
            <person name="Daum C."/>
            <person name="Ezra D."/>
            <person name="Gonzalez J."/>
            <person name="Henrissat B."/>
            <person name="Kuo A."/>
            <person name="Liang C."/>
            <person name="Lipzen A."/>
            <person name="Lutzoni F."/>
            <person name="Magnuson J."/>
            <person name="Mondo S."/>
            <person name="Nolan M."/>
            <person name="Ohm R."/>
            <person name="Pangilinan J."/>
            <person name="Park H.-J."/>
            <person name="Ramirez L."/>
            <person name="Alfaro M."/>
            <person name="Sun H."/>
            <person name="Tritt A."/>
            <person name="Yoshinaga Y."/>
            <person name="Zwiers L.-H."/>
            <person name="Turgeon B."/>
            <person name="Goodwin S."/>
            <person name="Spatafora J."/>
            <person name="Crous P."/>
            <person name="Grigoriev I."/>
        </authorList>
    </citation>
    <scope>NUCLEOTIDE SEQUENCE</scope>
    <source>
        <strain evidence="7">CBS 207.26</strain>
    </source>
</reference>
<dbReference type="OrthoDB" id="3937830at2759"/>
<organism evidence="7 8">
    <name type="scientific">Zopfia rhizophila CBS 207.26</name>
    <dbReference type="NCBI Taxonomy" id="1314779"/>
    <lineage>
        <taxon>Eukaryota</taxon>
        <taxon>Fungi</taxon>
        <taxon>Dikarya</taxon>
        <taxon>Ascomycota</taxon>
        <taxon>Pezizomycotina</taxon>
        <taxon>Dothideomycetes</taxon>
        <taxon>Dothideomycetes incertae sedis</taxon>
        <taxon>Zopfiaceae</taxon>
        <taxon>Zopfia</taxon>
    </lineage>
</organism>
<sequence>MFPWRTVLSIVTVAFVFAFLASDLTHRRTVQTSKQIRKNHDTGAALNAFGARPPFAKDQLEYDSRLHKRDVCNNTFPGRYSQTCQPSNTLCCIIPGASRPACVGILGFGFCCTEHTDCFVDTKSVCDESGSTRCGEGSCCPANTNCVNNFNYTSGKLVRCNVDRNLIPGYTASSSSRTASRTASATASDSSGTATSITAGATSAVPASEGGDGPGLSGGAIAGIVVGALGVIAIGAVAGWFVFRRKQKKDAAGAAMQPAPYNPYPGQPQETGHNEMYEAPAGGYYNQPKERYAHAEMAGEVQRQELP</sequence>
<dbReference type="GO" id="GO:0016020">
    <property type="term" value="C:membrane"/>
    <property type="evidence" value="ECO:0007669"/>
    <property type="project" value="UniProtKB-SubCell"/>
</dbReference>
<evidence type="ECO:0000256" key="2">
    <source>
        <dbReference type="ARBA" id="ARBA00022692"/>
    </source>
</evidence>
<evidence type="ECO:0000313" key="7">
    <source>
        <dbReference type="EMBL" id="KAF2194910.1"/>
    </source>
</evidence>
<keyword evidence="8" id="KW-1185">Reference proteome</keyword>
<evidence type="ECO:0000256" key="5">
    <source>
        <dbReference type="SAM" id="MobiDB-lite"/>
    </source>
</evidence>
<dbReference type="PANTHER" id="PTHR15549">
    <property type="entry name" value="PAIRED IMMUNOGLOBULIN-LIKE TYPE 2 RECEPTOR"/>
    <property type="match status" value="1"/>
</dbReference>
<dbReference type="InterPro" id="IPR051694">
    <property type="entry name" value="Immunoregulatory_rcpt-like"/>
</dbReference>
<feature type="region of interest" description="Disordered" evidence="5">
    <location>
        <begin position="178"/>
        <end position="197"/>
    </location>
</feature>
<evidence type="ECO:0000256" key="1">
    <source>
        <dbReference type="ARBA" id="ARBA00004167"/>
    </source>
</evidence>
<dbReference type="GO" id="GO:0071944">
    <property type="term" value="C:cell periphery"/>
    <property type="evidence" value="ECO:0007669"/>
    <property type="project" value="UniProtKB-ARBA"/>
</dbReference>
<feature type="region of interest" description="Disordered" evidence="5">
    <location>
        <begin position="253"/>
        <end position="285"/>
    </location>
</feature>